<feature type="compositionally biased region" description="Polar residues" evidence="1">
    <location>
        <begin position="479"/>
        <end position="490"/>
    </location>
</feature>
<feature type="chain" id="PRO_5012464223" description="Lipoprotein" evidence="2">
    <location>
        <begin position="20"/>
        <end position="498"/>
    </location>
</feature>
<organism evidence="3 4">
    <name type="scientific">Pseudobacteriovorax antillogorgiicola</name>
    <dbReference type="NCBI Taxonomy" id="1513793"/>
    <lineage>
        <taxon>Bacteria</taxon>
        <taxon>Pseudomonadati</taxon>
        <taxon>Bdellovibrionota</taxon>
        <taxon>Oligoflexia</taxon>
        <taxon>Oligoflexales</taxon>
        <taxon>Pseudobacteriovoracaceae</taxon>
        <taxon>Pseudobacteriovorax</taxon>
    </lineage>
</organism>
<name>A0A1Y6BJB3_9BACT</name>
<gene>
    <name evidence="3" type="ORF">SAMN06296036_104107</name>
</gene>
<sequence length="498" mass="52453">MKSLLLVSCILLVTWACSSEDDEDEDETTSDTVVFGQLNFSPSETEAVLPQDVALASVTAPQSDLAIDVVQGQLNVPGLKLQSNDGDFLSLVADIKSTIEADELTDCLAAIPEEFSLAQGNLGHSTCFGPAIMGSGGVDIGNGDAGIWWDYSDVTASSGEACSSSVGDNLMTNVGNYSQSAIGFVALVTCSARIAGTELPTTEGESVDVVGTLAGLDTSDKNFSITAASITFEGENASGYPVFSTSVEGSLSDVARGLEKEFTLNVQQILQDDSFTDYNGVIQYKIAEFEDDRDAAISLVYSYSSSALSYRYRQVQLASSVETVFDSTSGEVSSTVYDNGNGWAEVVANVDSNGFGSLAFIWKTTTILVFNAITESDGSGTAFFGHRDETNAEIGSSDFYTIQGMACLPVNPGITYSSKVQKQTLSLDLNTGKWNLDVANTSFAPTTDCNAADGDSYTGSNDGESKTVNGPLTNNLSDVSSYQSSWTGPSIPTVELPQ</sequence>
<evidence type="ECO:0000256" key="1">
    <source>
        <dbReference type="SAM" id="MobiDB-lite"/>
    </source>
</evidence>
<evidence type="ECO:0000313" key="3">
    <source>
        <dbReference type="EMBL" id="SMF06010.1"/>
    </source>
</evidence>
<feature type="compositionally biased region" description="Polar residues" evidence="1">
    <location>
        <begin position="457"/>
        <end position="474"/>
    </location>
</feature>
<feature type="signal peptide" evidence="2">
    <location>
        <begin position="1"/>
        <end position="19"/>
    </location>
</feature>
<dbReference type="EMBL" id="FWZT01000004">
    <property type="protein sequence ID" value="SMF06010.1"/>
    <property type="molecule type" value="Genomic_DNA"/>
</dbReference>
<dbReference type="AlphaFoldDB" id="A0A1Y6BJB3"/>
<accession>A0A1Y6BJB3</accession>
<evidence type="ECO:0000256" key="2">
    <source>
        <dbReference type="SAM" id="SignalP"/>
    </source>
</evidence>
<dbReference type="RefSeq" id="WP_132316851.1">
    <property type="nucleotide sequence ID" value="NZ_FWZT01000004.1"/>
</dbReference>
<reference evidence="4" key="1">
    <citation type="submission" date="2017-04" db="EMBL/GenBank/DDBJ databases">
        <authorList>
            <person name="Varghese N."/>
            <person name="Submissions S."/>
        </authorList>
    </citation>
    <scope>NUCLEOTIDE SEQUENCE [LARGE SCALE GENOMIC DNA]</scope>
    <source>
        <strain evidence="4">RKEM611</strain>
    </source>
</reference>
<keyword evidence="2" id="KW-0732">Signal</keyword>
<feature type="region of interest" description="Disordered" evidence="1">
    <location>
        <begin position="454"/>
        <end position="474"/>
    </location>
</feature>
<feature type="region of interest" description="Disordered" evidence="1">
    <location>
        <begin position="479"/>
        <end position="498"/>
    </location>
</feature>
<protein>
    <recommendedName>
        <fullName evidence="5">Lipoprotein</fullName>
    </recommendedName>
</protein>
<proteinExistence type="predicted"/>
<keyword evidence="4" id="KW-1185">Reference proteome</keyword>
<evidence type="ECO:0000313" key="4">
    <source>
        <dbReference type="Proteomes" id="UP000192907"/>
    </source>
</evidence>
<dbReference type="Proteomes" id="UP000192907">
    <property type="component" value="Unassembled WGS sequence"/>
</dbReference>
<evidence type="ECO:0008006" key="5">
    <source>
        <dbReference type="Google" id="ProtNLM"/>
    </source>
</evidence>